<dbReference type="AlphaFoldDB" id="A0A8S4P616"/>
<reference evidence="1" key="1">
    <citation type="submission" date="2022-03" db="EMBL/GenBank/DDBJ databases">
        <authorList>
            <person name="Martin C."/>
        </authorList>
    </citation>
    <scope>NUCLEOTIDE SEQUENCE</scope>
</reference>
<dbReference type="EMBL" id="CAIIXF020000007">
    <property type="protein sequence ID" value="CAH1789701.1"/>
    <property type="molecule type" value="Genomic_DNA"/>
</dbReference>
<dbReference type="Proteomes" id="UP000749559">
    <property type="component" value="Unassembled WGS sequence"/>
</dbReference>
<accession>A0A8S4P616</accession>
<comment type="caution">
    <text evidence="1">The sequence shown here is derived from an EMBL/GenBank/DDBJ whole genome shotgun (WGS) entry which is preliminary data.</text>
</comment>
<name>A0A8S4P616_OWEFU</name>
<protein>
    <submittedName>
        <fullName evidence="1">Uncharacterized protein</fullName>
    </submittedName>
</protein>
<gene>
    <name evidence="1" type="ORF">OFUS_LOCUS15015</name>
</gene>
<keyword evidence="2" id="KW-1185">Reference proteome</keyword>
<evidence type="ECO:0000313" key="1">
    <source>
        <dbReference type="EMBL" id="CAH1789701.1"/>
    </source>
</evidence>
<evidence type="ECO:0000313" key="2">
    <source>
        <dbReference type="Proteomes" id="UP000749559"/>
    </source>
</evidence>
<organism evidence="1 2">
    <name type="scientific">Owenia fusiformis</name>
    <name type="common">Polychaete worm</name>
    <dbReference type="NCBI Taxonomy" id="6347"/>
    <lineage>
        <taxon>Eukaryota</taxon>
        <taxon>Metazoa</taxon>
        <taxon>Spiralia</taxon>
        <taxon>Lophotrochozoa</taxon>
        <taxon>Annelida</taxon>
        <taxon>Polychaeta</taxon>
        <taxon>Sedentaria</taxon>
        <taxon>Canalipalpata</taxon>
        <taxon>Sabellida</taxon>
        <taxon>Oweniida</taxon>
        <taxon>Oweniidae</taxon>
        <taxon>Owenia</taxon>
    </lineage>
</organism>
<sequence>MSRFLCQQLHQNQKNSWEPLNSSIGSLWETMNSCMIKSNIINWLSCNQTGGSIMEEGEDGPIKCKVIKVVSTDYPQCQYVTPTEVAWNNCGFLRRRPGYFHYYIQFDIKSDDCDPTWDPCGEGSNLRYIKGVHFPHGNVYIR</sequence>
<proteinExistence type="predicted"/>